<comment type="subcellular location">
    <subcellularLocation>
        <location evidence="1">Cell outer membrane</location>
    </subcellularLocation>
</comment>
<dbReference type="AlphaFoldDB" id="E6SN76"/>
<evidence type="ECO:0000313" key="10">
    <source>
        <dbReference type="Proteomes" id="UP000008630"/>
    </source>
</evidence>
<evidence type="ECO:0000313" key="9">
    <source>
        <dbReference type="EMBL" id="ADV44729.1"/>
    </source>
</evidence>
<feature type="chain" id="PRO_5003211268" evidence="6">
    <location>
        <begin position="23"/>
        <end position="525"/>
    </location>
</feature>
<dbReference type="Pfam" id="PF14322">
    <property type="entry name" value="SusD-like_3"/>
    <property type="match status" value="1"/>
</dbReference>
<name>E6SN76_BACT6</name>
<reference key="1">
    <citation type="submission" date="2010-11" db="EMBL/GenBank/DDBJ databases">
        <title>The complete genome of Bacteroides helcogenes P 36-108.</title>
        <authorList>
            <consortium name="US DOE Joint Genome Institute (JGI-PGF)"/>
            <person name="Lucas S."/>
            <person name="Copeland A."/>
            <person name="Lapidus A."/>
            <person name="Bruce D."/>
            <person name="Goodwin L."/>
            <person name="Pitluck S."/>
            <person name="Kyrpides N."/>
            <person name="Mavromatis K."/>
            <person name="Ivanova N."/>
            <person name="Zeytun A."/>
            <person name="Brettin T."/>
            <person name="Detter J.C."/>
            <person name="Tapia R."/>
            <person name="Han C."/>
            <person name="Land M."/>
            <person name="Hauser L."/>
            <person name="Markowitz V."/>
            <person name="Cheng J.-F."/>
            <person name="Hugenholtz P."/>
            <person name="Woyke T."/>
            <person name="Wu D."/>
            <person name="Gronow S."/>
            <person name="Wellnitz S."/>
            <person name="Brambilla E."/>
            <person name="Klenk H.-P."/>
            <person name="Eisen J.A."/>
        </authorList>
    </citation>
    <scope>NUCLEOTIDE SEQUENCE</scope>
    <source>
        <strain>P 36-108</strain>
    </source>
</reference>
<feature type="signal peptide" evidence="6">
    <location>
        <begin position="1"/>
        <end position="22"/>
    </location>
</feature>
<evidence type="ECO:0000256" key="1">
    <source>
        <dbReference type="ARBA" id="ARBA00004442"/>
    </source>
</evidence>
<dbReference type="GO" id="GO:0009279">
    <property type="term" value="C:cell outer membrane"/>
    <property type="evidence" value="ECO:0007669"/>
    <property type="project" value="UniProtKB-SubCell"/>
</dbReference>
<dbReference type="InterPro" id="IPR012944">
    <property type="entry name" value="SusD_RagB_dom"/>
</dbReference>
<keyword evidence="5" id="KW-0998">Cell outer membrane</keyword>
<dbReference type="Pfam" id="PF07980">
    <property type="entry name" value="SusD_RagB"/>
    <property type="match status" value="1"/>
</dbReference>
<organism evidence="9 10">
    <name type="scientific">Bacteroides helcogenes (strain ATCC 35417 / DSM 20613 / JCM 6297 / CCUG 15421 / P 36-108)</name>
    <dbReference type="NCBI Taxonomy" id="693979"/>
    <lineage>
        <taxon>Bacteria</taxon>
        <taxon>Pseudomonadati</taxon>
        <taxon>Bacteroidota</taxon>
        <taxon>Bacteroidia</taxon>
        <taxon>Bacteroidales</taxon>
        <taxon>Bacteroidaceae</taxon>
        <taxon>Bacteroides</taxon>
    </lineage>
</organism>
<evidence type="ECO:0000256" key="3">
    <source>
        <dbReference type="ARBA" id="ARBA00022729"/>
    </source>
</evidence>
<evidence type="ECO:0000256" key="4">
    <source>
        <dbReference type="ARBA" id="ARBA00023136"/>
    </source>
</evidence>
<proteinExistence type="inferred from homology"/>
<reference evidence="9 10" key="2">
    <citation type="journal article" date="2011" name="Stand. Genomic Sci.">
        <title>Complete genome sequence of Bacteroides helcogenes type strain (P 36-108).</title>
        <authorList>
            <person name="Pati A."/>
            <person name="Gronow S."/>
            <person name="Zeytun A."/>
            <person name="Lapidus A."/>
            <person name="Nolan M."/>
            <person name="Hammon N."/>
            <person name="Deshpande S."/>
            <person name="Cheng J.F."/>
            <person name="Tapia R."/>
            <person name="Han C."/>
            <person name="Goodwin L."/>
            <person name="Pitluck S."/>
            <person name="Liolios K."/>
            <person name="Pagani I."/>
            <person name="Ivanova N."/>
            <person name="Mavromatis K."/>
            <person name="Chen A."/>
            <person name="Palaniappan K."/>
            <person name="Land M."/>
            <person name="Hauser L."/>
            <person name="Chang Y.J."/>
            <person name="Jeffries C.D."/>
            <person name="Detter J.C."/>
            <person name="Brambilla E."/>
            <person name="Rohde M."/>
            <person name="Goker M."/>
            <person name="Woyke T."/>
            <person name="Bristow J."/>
            <person name="Eisen J.A."/>
            <person name="Markowitz V."/>
            <person name="Hugenholtz P."/>
            <person name="Kyrpides N.C."/>
            <person name="Klenk H.P."/>
            <person name="Lucas S."/>
        </authorList>
    </citation>
    <scope>NUCLEOTIDE SEQUENCE [LARGE SCALE GENOMIC DNA]</scope>
    <source>
        <strain evidence="10">ATCC 35417 / DSM 20613 / JCM 6297 / CCUG 15421 / P 36-108</strain>
    </source>
</reference>
<dbReference type="STRING" id="693979.Bache_2786"/>
<evidence type="ECO:0000259" key="8">
    <source>
        <dbReference type="Pfam" id="PF14322"/>
    </source>
</evidence>
<sequence>MKKIKQLILMFMAVALYSSCDALDMSPEDYNGSGNFWTSEAQVSGFMTGIHSQLRSNYFTFFQMGELRGGTLREGTSSINTSLDYDVVKGNRITASTTGITNWNGLYSPIMQINHFIQRVTEECSFLSSSDRSYYLGQAYGMRALYYFLLYKTYGGVPLVTTVELLNGQVTAEKFYQERATATATMDLIKEDIGKSETYFGSTTTLDRNSWGIYATLMLKAEIYMWAAKVDLPKSGYTATGTTDLQVAKTALGKVIAASDKFELLDDYSEVFNTKKNKEVIFSIHYDYNEATNGYASQFFPNYDLFVGSMSDRNGKLIESDTLDMKGAGGVFRYEYKESLWKSYDATDTRRDATFFDFYSKTGAMGCCMLKAIGSISSTNNRVFDSDYIIYRYSDAILMMAECENGIGNPCASYINQIRQRAYGDNYSTSVAYTEGSYAENELAILHERDKEFPYEGKRWFDVVRLRDASKNSLAFSAVAGYADVAGEEPTAIIKPGFEYMLLWPVDVTVINNSNKFVKQTPGYE</sequence>
<comment type="similarity">
    <text evidence="2">Belongs to the SusD family.</text>
</comment>
<dbReference type="OrthoDB" id="1016139at2"/>
<dbReference type="HOGENOM" id="CLU_015553_1_3_10"/>
<dbReference type="eggNOG" id="COG0702">
    <property type="taxonomic scope" value="Bacteria"/>
</dbReference>
<protein>
    <submittedName>
        <fullName evidence="9">RagB/SusD domain protein</fullName>
    </submittedName>
</protein>
<evidence type="ECO:0000259" key="7">
    <source>
        <dbReference type="Pfam" id="PF07980"/>
    </source>
</evidence>
<feature type="domain" description="SusD-like N-terminal" evidence="8">
    <location>
        <begin position="90"/>
        <end position="201"/>
    </location>
</feature>
<keyword evidence="10" id="KW-1185">Reference proteome</keyword>
<keyword evidence="3 6" id="KW-0732">Signal</keyword>
<keyword evidence="4" id="KW-0472">Membrane</keyword>
<dbReference type="PATRIC" id="fig|693979.3.peg.2917"/>
<dbReference type="SUPFAM" id="SSF48452">
    <property type="entry name" value="TPR-like"/>
    <property type="match status" value="1"/>
</dbReference>
<dbReference type="Gene3D" id="1.25.40.390">
    <property type="match status" value="1"/>
</dbReference>
<dbReference type="EMBL" id="CP002352">
    <property type="protein sequence ID" value="ADV44729.1"/>
    <property type="molecule type" value="Genomic_DNA"/>
</dbReference>
<dbReference type="KEGG" id="bhl:Bache_2786"/>
<dbReference type="InterPro" id="IPR011990">
    <property type="entry name" value="TPR-like_helical_dom_sf"/>
</dbReference>
<feature type="domain" description="RagB/SusD" evidence="7">
    <location>
        <begin position="335"/>
        <end position="524"/>
    </location>
</feature>
<evidence type="ECO:0000256" key="6">
    <source>
        <dbReference type="SAM" id="SignalP"/>
    </source>
</evidence>
<evidence type="ECO:0000256" key="5">
    <source>
        <dbReference type="ARBA" id="ARBA00023237"/>
    </source>
</evidence>
<gene>
    <name evidence="9" type="ordered locus">Bache_2786</name>
</gene>
<dbReference type="RefSeq" id="WP_013548316.1">
    <property type="nucleotide sequence ID" value="NC_014933.1"/>
</dbReference>
<dbReference type="Proteomes" id="UP000008630">
    <property type="component" value="Chromosome"/>
</dbReference>
<evidence type="ECO:0000256" key="2">
    <source>
        <dbReference type="ARBA" id="ARBA00006275"/>
    </source>
</evidence>
<dbReference type="InterPro" id="IPR033985">
    <property type="entry name" value="SusD-like_N"/>
</dbReference>
<accession>E6SN76</accession>